<accession>A0A9P6IMX8</accession>
<dbReference type="Proteomes" id="UP000749646">
    <property type="component" value="Unassembled WGS sequence"/>
</dbReference>
<name>A0A9P6IMX8_9FUNG</name>
<dbReference type="EMBL" id="JAAAHW010009517">
    <property type="protein sequence ID" value="KAF9939624.1"/>
    <property type="molecule type" value="Genomic_DNA"/>
</dbReference>
<evidence type="ECO:0000313" key="3">
    <source>
        <dbReference type="Proteomes" id="UP000749646"/>
    </source>
</evidence>
<evidence type="ECO:0000313" key="2">
    <source>
        <dbReference type="EMBL" id="KAF9939624.1"/>
    </source>
</evidence>
<dbReference type="AlphaFoldDB" id="A0A9P6IMX8"/>
<sequence length="438" mass="48786">MDTLQVPARSRLLIWYLSRRLGINIHLFSTRARACLYKADETRSLDRTPASHRLDERVPPAESIVIEPPLPIEFKPEVPLQRLENIVKDAAGTALKKRLGADQTESVMGDTGRSGEARSSLEFRRIWESVQVEGVNQDDHKESNSNDSGDGDDDGSDEARKLQTCSIALNRAIASGELYDDVDQVSDPSGFDIRDVLPQGFAFRSPVDSLIPVCPSPEQQNRIEAELQSSKRHKDDITNMTQDYLQARFMGSLKSSSSESESEPEATPNGLSRTICDHIRALSTAISNMWSLLESLYIQQDIDANWVRKSAFRHDEFTDQECHIVTLLANFLRQSDNHETTARSPRCHPSCDTEGTSSTDCKQCVPGSLHGLHFGATGMYEVLCGGSGDQLDIVDLKVRSFTSRNNVKGNERAIFGSFLDMNKIDKVCKALGLSFYNR</sequence>
<comment type="caution">
    <text evidence="2">The sequence shown here is derived from an EMBL/GenBank/DDBJ whole genome shotgun (WGS) entry which is preliminary data.</text>
</comment>
<proteinExistence type="predicted"/>
<reference evidence="2" key="1">
    <citation type="journal article" date="2020" name="Fungal Divers.">
        <title>Resolving the Mortierellaceae phylogeny through synthesis of multi-gene phylogenetics and phylogenomics.</title>
        <authorList>
            <person name="Vandepol N."/>
            <person name="Liber J."/>
            <person name="Desiro A."/>
            <person name="Na H."/>
            <person name="Kennedy M."/>
            <person name="Barry K."/>
            <person name="Grigoriev I.V."/>
            <person name="Miller A.N."/>
            <person name="O'Donnell K."/>
            <person name="Stajich J.E."/>
            <person name="Bonito G."/>
        </authorList>
    </citation>
    <scope>NUCLEOTIDE SEQUENCE</scope>
    <source>
        <strain evidence="2">MES-2147</strain>
    </source>
</reference>
<organism evidence="2 3">
    <name type="scientific">Modicella reniformis</name>
    <dbReference type="NCBI Taxonomy" id="1440133"/>
    <lineage>
        <taxon>Eukaryota</taxon>
        <taxon>Fungi</taxon>
        <taxon>Fungi incertae sedis</taxon>
        <taxon>Mucoromycota</taxon>
        <taxon>Mortierellomycotina</taxon>
        <taxon>Mortierellomycetes</taxon>
        <taxon>Mortierellales</taxon>
        <taxon>Mortierellaceae</taxon>
        <taxon>Modicella</taxon>
    </lineage>
</organism>
<evidence type="ECO:0000256" key="1">
    <source>
        <dbReference type="SAM" id="MobiDB-lite"/>
    </source>
</evidence>
<keyword evidence="3" id="KW-1185">Reference proteome</keyword>
<feature type="region of interest" description="Disordered" evidence="1">
    <location>
        <begin position="132"/>
        <end position="158"/>
    </location>
</feature>
<gene>
    <name evidence="2" type="ORF">BGZ65_009983</name>
</gene>
<protein>
    <submittedName>
        <fullName evidence="2">Uncharacterized protein</fullName>
    </submittedName>
</protein>
<feature type="region of interest" description="Disordered" evidence="1">
    <location>
        <begin position="252"/>
        <end position="271"/>
    </location>
</feature>
<dbReference type="OrthoDB" id="2436324at2759"/>